<feature type="transmembrane region" description="Helical" evidence="1">
    <location>
        <begin position="215"/>
        <end position="237"/>
    </location>
</feature>
<reference evidence="2 3" key="1">
    <citation type="submission" date="2017-12" db="EMBL/GenBank/DDBJ databases">
        <title>Mesoplasma syrphidae YJS, Complete Genome.</title>
        <authorList>
            <person name="Knight T.F."/>
            <person name="Citino T."/>
            <person name="Rubinstein R."/>
            <person name="Neuschaefer Z."/>
        </authorList>
    </citation>
    <scope>NUCLEOTIDE SEQUENCE [LARGE SCALE GENOMIC DNA]</scope>
    <source>
        <strain evidence="2 3">YJS</strain>
    </source>
</reference>
<feature type="transmembrane region" description="Helical" evidence="1">
    <location>
        <begin position="45"/>
        <end position="67"/>
    </location>
</feature>
<feature type="transmembrane region" description="Helical" evidence="1">
    <location>
        <begin position="131"/>
        <end position="154"/>
    </location>
</feature>
<evidence type="ECO:0000313" key="2">
    <source>
        <dbReference type="EMBL" id="AUF83359.1"/>
    </source>
</evidence>
<evidence type="ECO:0008006" key="4">
    <source>
        <dbReference type="Google" id="ProtNLM"/>
    </source>
</evidence>
<feature type="transmembrane region" description="Helical" evidence="1">
    <location>
        <begin position="166"/>
        <end position="185"/>
    </location>
</feature>
<evidence type="ECO:0000256" key="1">
    <source>
        <dbReference type="SAM" id="Phobius"/>
    </source>
</evidence>
<keyword evidence="1" id="KW-0472">Membrane</keyword>
<accession>A0A2K9C1K7</accession>
<keyword evidence="3" id="KW-1185">Reference proteome</keyword>
<evidence type="ECO:0000313" key="3">
    <source>
        <dbReference type="Proteomes" id="UP000233419"/>
    </source>
</evidence>
<dbReference type="PANTHER" id="PTHR37305:SF2">
    <property type="entry name" value="BACITRACIN TRANSPORT PERMEASE PROTEIN BCRB"/>
    <property type="match status" value="1"/>
</dbReference>
<dbReference type="EMBL" id="CP025257">
    <property type="protein sequence ID" value="AUF83359.1"/>
    <property type="molecule type" value="Genomic_DNA"/>
</dbReference>
<feature type="transmembrane region" description="Helical" evidence="1">
    <location>
        <begin position="101"/>
        <end position="125"/>
    </location>
</feature>
<keyword evidence="1" id="KW-0812">Transmembrane</keyword>
<sequence>MFNLHLLKKSISSNWILWSVTLGASLLIFILFLKTIGSSAESNSVVNVLGGFLTSLGINLPLVYIVVTGNKLVAVEVEKGDMAYYLSTPLSRTKILTTKMIFFSGSVICWTLTHFVIGCIFIGIFNISMPIHLWTVMTINWTLLLLSFAGISWLASCYFNKATFSLIFGAGIPSAFIVLSLLASIPQLNIEYLNYLSLLTLFKPEKINISSVNTWLPQIAALLAISVFLYGAGIYIFKKRDLPL</sequence>
<protein>
    <recommendedName>
        <fullName evidence="4">ABC transporter permease</fullName>
    </recommendedName>
</protein>
<dbReference type="GO" id="GO:0005886">
    <property type="term" value="C:plasma membrane"/>
    <property type="evidence" value="ECO:0007669"/>
    <property type="project" value="UniProtKB-SubCell"/>
</dbReference>
<dbReference type="PANTHER" id="PTHR37305">
    <property type="entry name" value="INTEGRAL MEMBRANE PROTEIN-RELATED"/>
    <property type="match status" value="1"/>
</dbReference>
<keyword evidence="1" id="KW-1133">Transmembrane helix</keyword>
<dbReference type="Proteomes" id="UP000233419">
    <property type="component" value="Chromosome"/>
</dbReference>
<dbReference type="OrthoDB" id="391768at2"/>
<dbReference type="AlphaFoldDB" id="A0A2K9C1K7"/>
<dbReference type="GO" id="GO:0140359">
    <property type="term" value="F:ABC-type transporter activity"/>
    <property type="evidence" value="ECO:0007669"/>
    <property type="project" value="InterPro"/>
</dbReference>
<dbReference type="KEGG" id="msyr:CXP39_00865"/>
<proteinExistence type="predicted"/>
<dbReference type="Pfam" id="PF12679">
    <property type="entry name" value="ABC2_membrane_2"/>
    <property type="match status" value="1"/>
</dbReference>
<feature type="transmembrane region" description="Helical" evidence="1">
    <location>
        <begin position="12"/>
        <end position="33"/>
    </location>
</feature>
<organism evidence="2 3">
    <name type="scientific">Mesoplasma syrphidae</name>
    <dbReference type="NCBI Taxonomy" id="225999"/>
    <lineage>
        <taxon>Bacteria</taxon>
        <taxon>Bacillati</taxon>
        <taxon>Mycoplasmatota</taxon>
        <taxon>Mollicutes</taxon>
        <taxon>Entomoplasmatales</taxon>
        <taxon>Entomoplasmataceae</taxon>
        <taxon>Mesoplasma</taxon>
    </lineage>
</organism>
<dbReference type="RefSeq" id="WP_051591893.1">
    <property type="nucleotide sequence ID" value="NZ_CP025257.1"/>
</dbReference>
<gene>
    <name evidence="2" type="ORF">CXP39_00865</name>
</gene>
<name>A0A2K9C1K7_9MOLU</name>